<name>A0A383W608_TETOB</name>
<accession>A0A383W608</accession>
<evidence type="ECO:0000256" key="1">
    <source>
        <dbReference type="SAM" id="MobiDB-lite"/>
    </source>
</evidence>
<feature type="region of interest" description="Disordered" evidence="1">
    <location>
        <begin position="72"/>
        <end position="129"/>
    </location>
</feature>
<protein>
    <submittedName>
        <fullName evidence="2">Uncharacterized protein</fullName>
    </submittedName>
</protein>
<keyword evidence="3" id="KW-1185">Reference proteome</keyword>
<proteinExistence type="predicted"/>
<organism evidence="2 3">
    <name type="scientific">Tetradesmus obliquus</name>
    <name type="common">Green alga</name>
    <name type="synonym">Acutodesmus obliquus</name>
    <dbReference type="NCBI Taxonomy" id="3088"/>
    <lineage>
        <taxon>Eukaryota</taxon>
        <taxon>Viridiplantae</taxon>
        <taxon>Chlorophyta</taxon>
        <taxon>core chlorophytes</taxon>
        <taxon>Chlorophyceae</taxon>
        <taxon>CS clade</taxon>
        <taxon>Sphaeropleales</taxon>
        <taxon>Scenedesmaceae</taxon>
        <taxon>Tetradesmus</taxon>
    </lineage>
</organism>
<sequence>MGKSARKKKSKIDFDSLFDSTKPQSDGDGVWHTGVSAMDVMDAGETEPAAAAAVAADAAEPAAAAMDTADFVPLNGGKKKKAKGRQQGLAMQQQSLKISKRGNRTTAQKKRKAGKLEKGLAHAEKTEDRAGKLLKRKQAVAGLKTLY</sequence>
<reference evidence="2 3" key="1">
    <citation type="submission" date="2016-10" db="EMBL/GenBank/DDBJ databases">
        <authorList>
            <person name="Cai Z."/>
        </authorList>
    </citation>
    <scope>NUCLEOTIDE SEQUENCE [LARGE SCALE GENOMIC DNA]</scope>
</reference>
<dbReference type="Proteomes" id="UP000256970">
    <property type="component" value="Unassembled WGS sequence"/>
</dbReference>
<feature type="compositionally biased region" description="Basic residues" evidence="1">
    <location>
        <begin position="98"/>
        <end position="113"/>
    </location>
</feature>
<evidence type="ECO:0000313" key="2">
    <source>
        <dbReference type="EMBL" id="SZX72106.1"/>
    </source>
</evidence>
<feature type="region of interest" description="Disordered" evidence="1">
    <location>
        <begin position="1"/>
        <end position="31"/>
    </location>
</feature>
<feature type="compositionally biased region" description="Basic residues" evidence="1">
    <location>
        <begin position="1"/>
        <end position="10"/>
    </location>
</feature>
<feature type="compositionally biased region" description="Basic and acidic residues" evidence="1">
    <location>
        <begin position="114"/>
        <end position="129"/>
    </location>
</feature>
<gene>
    <name evidence="2" type="ORF">BQ4739_LOCUS12266</name>
</gene>
<dbReference type="EMBL" id="FNXT01001103">
    <property type="protein sequence ID" value="SZX72106.1"/>
    <property type="molecule type" value="Genomic_DNA"/>
</dbReference>
<evidence type="ECO:0000313" key="3">
    <source>
        <dbReference type="Proteomes" id="UP000256970"/>
    </source>
</evidence>
<dbReference type="AlphaFoldDB" id="A0A383W608"/>